<reference evidence="5" key="1">
    <citation type="journal article" date="2015" name="BMC Genomics">
        <title>Transcriptome profiling of a Rhizobium leguminosarum bv. trifolii rosR mutant reveals the role of the transcriptional regulator RosR in motility, synthesis of cell-surface components, and other cellular processes.</title>
        <authorList>
            <person name="Rachwal K."/>
            <person name="Matczynska E."/>
            <person name="Janczarek M."/>
        </authorList>
    </citation>
    <scope>NUCLEOTIDE SEQUENCE</scope>
    <source>
        <strain evidence="5">Rt24.2</strain>
    </source>
</reference>
<comment type="cofactor">
    <cofactor evidence="1 4">
        <name>pyridoxal 5'-phosphate</name>
        <dbReference type="ChEBI" id="CHEBI:597326"/>
    </cofactor>
</comment>
<dbReference type="GO" id="GO:0016846">
    <property type="term" value="F:carbon-sulfur lyase activity"/>
    <property type="evidence" value="ECO:0007669"/>
    <property type="project" value="TreeGrafter"/>
</dbReference>
<name>A0A1B8R5G4_RHILT</name>
<evidence type="ECO:0000256" key="2">
    <source>
        <dbReference type="ARBA" id="ARBA00022898"/>
    </source>
</evidence>
<dbReference type="GO" id="GO:0030170">
    <property type="term" value="F:pyridoxal phosphate binding"/>
    <property type="evidence" value="ECO:0007669"/>
    <property type="project" value="InterPro"/>
</dbReference>
<dbReference type="GO" id="GO:0005737">
    <property type="term" value="C:cytoplasm"/>
    <property type="evidence" value="ECO:0007669"/>
    <property type="project" value="TreeGrafter"/>
</dbReference>
<protein>
    <recommendedName>
        <fullName evidence="6">Methionine gamma-lyase</fullName>
    </recommendedName>
</protein>
<feature type="modified residue" description="N6-(pyridoxal phosphate)lysine" evidence="3">
    <location>
        <position position="223"/>
    </location>
</feature>
<dbReference type="SUPFAM" id="SSF53383">
    <property type="entry name" value="PLP-dependent transferases"/>
    <property type="match status" value="1"/>
</dbReference>
<proteinExistence type="inferred from homology"/>
<comment type="similarity">
    <text evidence="4">Belongs to the trans-sulfuration enzymes family.</text>
</comment>
<dbReference type="InterPro" id="IPR015422">
    <property type="entry name" value="PyrdxlP-dep_Trfase_small"/>
</dbReference>
<dbReference type="InterPro" id="IPR015424">
    <property type="entry name" value="PyrdxlP-dep_Trfase"/>
</dbReference>
<dbReference type="RefSeq" id="WP_065277598.1">
    <property type="nucleotide sequence ID" value="NZ_MAMO01000157.1"/>
</dbReference>
<organism evidence="5">
    <name type="scientific">Rhizobium leguminosarum bv. trifolii</name>
    <dbReference type="NCBI Taxonomy" id="386"/>
    <lineage>
        <taxon>Bacteria</taxon>
        <taxon>Pseudomonadati</taxon>
        <taxon>Pseudomonadota</taxon>
        <taxon>Alphaproteobacteria</taxon>
        <taxon>Hyphomicrobiales</taxon>
        <taxon>Rhizobiaceae</taxon>
        <taxon>Rhizobium/Agrobacterium group</taxon>
        <taxon>Rhizobium</taxon>
    </lineage>
</organism>
<dbReference type="EMBL" id="KX490856">
    <property type="protein sequence ID" value="AOO93220.1"/>
    <property type="molecule type" value="Genomic_DNA"/>
</dbReference>
<dbReference type="GO" id="GO:0019346">
    <property type="term" value="P:transsulfuration"/>
    <property type="evidence" value="ECO:0007669"/>
    <property type="project" value="InterPro"/>
</dbReference>
<dbReference type="CDD" id="cd00614">
    <property type="entry name" value="CGS_like"/>
    <property type="match status" value="1"/>
</dbReference>
<keyword evidence="2 3" id="KW-0663">Pyridoxal phosphate</keyword>
<dbReference type="AlphaFoldDB" id="A0A1B8R5G4"/>
<dbReference type="Gene3D" id="3.40.640.10">
    <property type="entry name" value="Type I PLP-dependent aspartate aminotransferase-like (Major domain)"/>
    <property type="match status" value="1"/>
</dbReference>
<evidence type="ECO:0000256" key="1">
    <source>
        <dbReference type="ARBA" id="ARBA00001933"/>
    </source>
</evidence>
<dbReference type="PROSITE" id="PS00868">
    <property type="entry name" value="CYS_MET_METAB_PP"/>
    <property type="match status" value="1"/>
</dbReference>
<dbReference type="Pfam" id="PF01053">
    <property type="entry name" value="Cys_Met_Meta_PP"/>
    <property type="match status" value="1"/>
</dbReference>
<evidence type="ECO:0000256" key="4">
    <source>
        <dbReference type="RuleBase" id="RU362118"/>
    </source>
</evidence>
<evidence type="ECO:0008006" key="6">
    <source>
        <dbReference type="Google" id="ProtNLM"/>
    </source>
</evidence>
<dbReference type="PANTHER" id="PTHR11808">
    <property type="entry name" value="TRANS-SULFURATION ENZYME FAMILY MEMBER"/>
    <property type="match status" value="1"/>
</dbReference>
<dbReference type="InterPro" id="IPR054542">
    <property type="entry name" value="Cys_met_metab_PP"/>
</dbReference>
<evidence type="ECO:0000256" key="3">
    <source>
        <dbReference type="PIRSR" id="PIRSR001434-2"/>
    </source>
</evidence>
<dbReference type="InterPro" id="IPR015421">
    <property type="entry name" value="PyrdxlP-dep_Trfase_major"/>
</dbReference>
<dbReference type="Gene3D" id="3.90.1150.10">
    <property type="entry name" value="Aspartate Aminotransferase, domain 1"/>
    <property type="match status" value="1"/>
</dbReference>
<dbReference type="PIRSF" id="PIRSF001434">
    <property type="entry name" value="CGS"/>
    <property type="match status" value="1"/>
</dbReference>
<dbReference type="PANTHER" id="PTHR11808:SF86">
    <property type="entry name" value="METHIONINE GAMMA-LYASE"/>
    <property type="match status" value="1"/>
</dbReference>
<reference evidence="5" key="2">
    <citation type="journal article" date="2016" name="Front. Microbiol.">
        <title>The Regulatory Protein RosR Affects Rhizobium leguminosarum bv. trifolii Protein Profiles, Cell Surface Properties, and Symbiosis with Clover.</title>
        <authorList>
            <person name="Rachwal K."/>
            <person name="Boguszewska A."/>
            <person name="Kopcinska J."/>
            <person name="Karas M."/>
            <person name="Tchorzewski M."/>
            <person name="Janczarek M."/>
        </authorList>
    </citation>
    <scope>NUCLEOTIDE SEQUENCE</scope>
    <source>
        <strain evidence="5">Rt24.2</strain>
    </source>
</reference>
<accession>A0A1B8R5G4</accession>
<sequence>MTGSGEHGDFQDHSEPSQGVQLGFDTRAIHHAFDPAGFSRAVQPPVFMTSTYGFESVAANDAAAALGGRLYAREYNPTTEILERRLANLEGAEAGLVVSTGMAAFGTLVLSLLSQGDELVVHKTLYANTVAMVEQGLPRFGIKVVSVDLSDPRNLDAAITEKTRLVYFETPVNPLSAILDISAIAERAHKRNVKVTVDSTFASPALQRPIEHGADIVLHSLTKYINGHGDTLGGALLGDAETLNTLHETGLRYITGATLSPHSAFLIMRGLKTLSLRMARHSASALSIARMLEAHPAVAWVSYPFLDSHPDQTIARKQMSDGSGMLAFGLHAGFDGARTMLDRLRLLTRAVSLGDTDSLIYHPASITRARQSIRKDAHLIEGVGEDLLRLSVGLEDVGDLIGDLRQALQVL</sequence>
<evidence type="ECO:0000313" key="5">
    <source>
        <dbReference type="EMBL" id="AOO93220.1"/>
    </source>
</evidence>
<dbReference type="GeneID" id="61428866"/>
<dbReference type="FunFam" id="3.40.640.10:FF:000046">
    <property type="entry name" value="Cystathionine gamma-lyase"/>
    <property type="match status" value="1"/>
</dbReference>
<dbReference type="InterPro" id="IPR000277">
    <property type="entry name" value="Cys/Met-Metab_PyrdxlP-dep_enz"/>
</dbReference>